<dbReference type="RefSeq" id="WP_075370355.1">
    <property type="nucleotide sequence ID" value="NZ_MSDQ01000044.1"/>
</dbReference>
<evidence type="ECO:0000313" key="2">
    <source>
        <dbReference type="Proteomes" id="UP000186806"/>
    </source>
</evidence>
<reference evidence="1 2" key="1">
    <citation type="submission" date="2016-12" db="EMBL/GenBank/DDBJ databases">
        <title>Draft genome sequences of strains Salinicola socius SMB35, Salinicola sp. MH3R3-1 and Chromohalobacter sp. SMB17 from the Verkhnekamsk potash mining region of Russia.</title>
        <authorList>
            <person name="Mavrodi D.V."/>
            <person name="Olsson B.E."/>
            <person name="Korsakova E.S."/>
            <person name="Pyankova A."/>
            <person name="Mavrodi O.V."/>
            <person name="Plotnikova E.G."/>
        </authorList>
    </citation>
    <scope>NUCLEOTIDE SEQUENCE [LARGE SCALE GENOMIC DNA]</scope>
    <source>
        <strain evidence="1 2">SMB17</strain>
    </source>
</reference>
<accession>A0A1Q8T8N8</accession>
<protein>
    <recommendedName>
        <fullName evidence="3">Asparagine synthetase domain-containing protein</fullName>
    </recommendedName>
</protein>
<dbReference type="InterPro" id="IPR014729">
    <property type="entry name" value="Rossmann-like_a/b/a_fold"/>
</dbReference>
<comment type="caution">
    <text evidence="1">The sequence shown here is derived from an EMBL/GenBank/DDBJ whole genome shotgun (WGS) entry which is preliminary data.</text>
</comment>
<dbReference type="Proteomes" id="UP000186806">
    <property type="component" value="Unassembled WGS sequence"/>
</dbReference>
<dbReference type="EMBL" id="MSDQ01000044">
    <property type="protein sequence ID" value="OLO10051.1"/>
    <property type="molecule type" value="Genomic_DNA"/>
</dbReference>
<evidence type="ECO:0000313" key="1">
    <source>
        <dbReference type="EMBL" id="OLO10051.1"/>
    </source>
</evidence>
<name>A0A1Q8T8N8_9GAMM</name>
<keyword evidence="2" id="KW-1185">Reference proteome</keyword>
<gene>
    <name evidence="1" type="ORF">BTW10_16570</name>
</gene>
<dbReference type="AlphaFoldDB" id="A0A1Q8T8N8"/>
<evidence type="ECO:0008006" key="3">
    <source>
        <dbReference type="Google" id="ProtNLM"/>
    </source>
</evidence>
<organism evidence="1 2">
    <name type="scientific">Chromohalobacter japonicus</name>
    <dbReference type="NCBI Taxonomy" id="223900"/>
    <lineage>
        <taxon>Bacteria</taxon>
        <taxon>Pseudomonadati</taxon>
        <taxon>Pseudomonadota</taxon>
        <taxon>Gammaproteobacteria</taxon>
        <taxon>Oceanospirillales</taxon>
        <taxon>Halomonadaceae</taxon>
        <taxon>Chromohalobacter</taxon>
    </lineage>
</organism>
<sequence>MSKILYACSRNSGFSAGTKEKLNDVCNQLVPDNIDVPKHHVVRVENDLAYAVCMDSSALQESRMSLLLGFLYEKNKVIWDKPKTCYPDGNYALFRVDEAELEVVSDCVGSRTVWYYHDEEVFVASTSQRAIIMFLGTFKFDDRVIPWMLSTGSLGPQLSWDKRIKRLPVDSYLSLDRKSWLISITQTPVNYSVVDRSIEDHKKLLAESISQAIKYLEKIDFERWVLPLSGGYDSRGILLFIKNTIVSSDKLKAITWGLEKSQYEKDNDAYVAKELARSVGVQHKYYHTDISPEPLEVVFDRFLFCSEGRVDRIAGYMDGMDIWKQLHDEGVDGAIRGDESFGELPVSSELNVKSIVGLGLCSDYKNLSKFIYDFGFSSQEIPIELQKKAGETLYAWRDRVHQEYRMPTVFAALSDIKFSYLEEINPLLSRSVLDVVRSLPDGLREDKYLFKRVVESMGDNIPFALKSANANPKDILRERECVDLMKSEISSNYSALLFGPGFADRVISEIRVGNGKSRKWSIKGLVSPLLPTSIKNRLRDTVARPSVDGNVLAFRVFMIIKMHKMLSSDASRAANLQHRATDEARAAIS</sequence>
<dbReference type="SUPFAM" id="SSF52402">
    <property type="entry name" value="Adenine nucleotide alpha hydrolases-like"/>
    <property type="match status" value="1"/>
</dbReference>
<proteinExistence type="predicted"/>
<dbReference type="Gene3D" id="3.40.50.620">
    <property type="entry name" value="HUPs"/>
    <property type="match status" value="1"/>
</dbReference>